<gene>
    <name evidence="1" type="ordered locus">Sulac_1595</name>
</gene>
<reference evidence="2" key="1">
    <citation type="submission" date="2011-12" db="EMBL/GenBank/DDBJ databases">
        <title>The complete genome of chromosome of Sulfobacillus acidophilus DSM 10332.</title>
        <authorList>
            <person name="Lucas S."/>
            <person name="Han J."/>
            <person name="Lapidus A."/>
            <person name="Bruce D."/>
            <person name="Goodwin L."/>
            <person name="Pitluck S."/>
            <person name="Peters L."/>
            <person name="Kyrpides N."/>
            <person name="Mavromatis K."/>
            <person name="Ivanova N."/>
            <person name="Mikhailova N."/>
            <person name="Chertkov O."/>
            <person name="Saunders E."/>
            <person name="Detter J.C."/>
            <person name="Tapia R."/>
            <person name="Han C."/>
            <person name="Land M."/>
            <person name="Hauser L."/>
            <person name="Markowitz V."/>
            <person name="Cheng J.-F."/>
            <person name="Hugenholtz P."/>
            <person name="Woyke T."/>
            <person name="Wu D."/>
            <person name="Pukall R."/>
            <person name="Gehrich-Schroeter G."/>
            <person name="Schneider S."/>
            <person name="Klenk H.-P."/>
            <person name="Eisen J.A."/>
        </authorList>
    </citation>
    <scope>NUCLEOTIDE SEQUENCE [LARGE SCALE GENOMIC DNA]</scope>
    <source>
        <strain evidence="2">ATCC 700253 / DSM 10332 / NAL</strain>
    </source>
</reference>
<dbReference type="InterPro" id="IPR010021">
    <property type="entry name" value="PGPP1/Gep4"/>
</dbReference>
<protein>
    <submittedName>
        <fullName evidence="1">HAD superfamily (Subfamily IIIA) phosphatase, TIGR01668</fullName>
    </submittedName>
</protein>
<dbReference type="HOGENOM" id="CLU_056221_4_0_9"/>
<proteinExistence type="predicted"/>
<dbReference type="Pfam" id="PF13242">
    <property type="entry name" value="Hydrolase_like"/>
    <property type="match status" value="1"/>
</dbReference>
<dbReference type="KEGG" id="sap:Sulac_1595"/>
<evidence type="ECO:0000313" key="2">
    <source>
        <dbReference type="Proteomes" id="UP000005439"/>
    </source>
</evidence>
<dbReference type="NCBIfam" id="TIGR01662">
    <property type="entry name" value="HAD-SF-IIIA"/>
    <property type="match status" value="1"/>
</dbReference>
<reference evidence="1 2" key="2">
    <citation type="journal article" date="2012" name="Stand. Genomic Sci.">
        <title>Complete genome sequence of the moderately thermophilic mineral-sulfide-oxidizing firmicute Sulfobacillus acidophilus type strain (NAL(T)).</title>
        <authorList>
            <person name="Anderson I."/>
            <person name="Chertkov O."/>
            <person name="Chen A."/>
            <person name="Saunders E."/>
            <person name="Lapidus A."/>
            <person name="Nolan M."/>
            <person name="Lucas S."/>
            <person name="Hammon N."/>
            <person name="Deshpande S."/>
            <person name="Cheng J.F."/>
            <person name="Han C."/>
            <person name="Tapia R."/>
            <person name="Goodwin L.A."/>
            <person name="Pitluck S."/>
            <person name="Liolios K."/>
            <person name="Pagani I."/>
            <person name="Ivanova N."/>
            <person name="Mikhailova N."/>
            <person name="Pati A."/>
            <person name="Palaniappan K."/>
            <person name="Land M."/>
            <person name="Pan C."/>
            <person name="Rohde M."/>
            <person name="Pukall R."/>
            <person name="Goker M."/>
            <person name="Detter J.C."/>
            <person name="Woyke T."/>
            <person name="Bristow J."/>
            <person name="Eisen J.A."/>
            <person name="Markowitz V."/>
            <person name="Hugenholtz P."/>
            <person name="Kyrpides N.C."/>
            <person name="Klenk H.P."/>
            <person name="Mavromatis K."/>
        </authorList>
    </citation>
    <scope>NUCLEOTIDE SEQUENCE [LARGE SCALE GENOMIC DNA]</scope>
    <source>
        <strain evidence="2">ATCC 700253 / DSM 10332 / NAL</strain>
    </source>
</reference>
<dbReference type="InterPro" id="IPR006549">
    <property type="entry name" value="HAD-SF_hydro_IIIA"/>
</dbReference>
<dbReference type="Gene3D" id="3.40.50.1000">
    <property type="entry name" value="HAD superfamily/HAD-like"/>
    <property type="match status" value="1"/>
</dbReference>
<dbReference type="InterPro" id="IPR036412">
    <property type="entry name" value="HAD-like_sf"/>
</dbReference>
<sequence>MIRLLKPRLFVQSIYDLDLAGLVGRGIRGLILDLDNTLVGWNQPHAPRELLDWFQRVQQQGIKTYIVSNNWEARVTAFSRLVGVAGIAKAAKPRRWAFRQAMAAMGTEHETTAVIGDQIFTDILGGNRLNLFTILVHPMDSREFWTTRIVRRIERALVAESLSSGA</sequence>
<dbReference type="EMBL" id="CP003179">
    <property type="protein sequence ID" value="AEW05092.1"/>
    <property type="molecule type" value="Genomic_DNA"/>
</dbReference>
<keyword evidence="2" id="KW-1185">Reference proteome</keyword>
<dbReference type="Proteomes" id="UP000005439">
    <property type="component" value="Chromosome"/>
</dbReference>
<dbReference type="STRING" id="679936.Sulac_1595"/>
<dbReference type="PATRIC" id="fig|679936.5.peg.1663"/>
<dbReference type="GO" id="GO:0008962">
    <property type="term" value="F:phosphatidylglycerophosphatase activity"/>
    <property type="evidence" value="ECO:0007669"/>
    <property type="project" value="InterPro"/>
</dbReference>
<organism evidence="1 2">
    <name type="scientific">Sulfobacillus acidophilus (strain ATCC 700253 / DSM 10332 / NAL)</name>
    <dbReference type="NCBI Taxonomy" id="679936"/>
    <lineage>
        <taxon>Bacteria</taxon>
        <taxon>Bacillati</taxon>
        <taxon>Bacillota</taxon>
        <taxon>Clostridia</taxon>
        <taxon>Eubacteriales</taxon>
        <taxon>Clostridiales Family XVII. Incertae Sedis</taxon>
        <taxon>Sulfobacillus</taxon>
    </lineage>
</organism>
<dbReference type="SUPFAM" id="SSF56784">
    <property type="entry name" value="HAD-like"/>
    <property type="match status" value="1"/>
</dbReference>
<evidence type="ECO:0000313" key="1">
    <source>
        <dbReference type="EMBL" id="AEW05092.1"/>
    </source>
</evidence>
<dbReference type="CDD" id="cd16416">
    <property type="entry name" value="HAD_BsYqeG-like"/>
    <property type="match status" value="1"/>
</dbReference>
<dbReference type="AlphaFoldDB" id="G8TYC8"/>
<name>G8TYC8_SULAD</name>
<dbReference type="InterPro" id="IPR023214">
    <property type="entry name" value="HAD_sf"/>
</dbReference>
<dbReference type="NCBIfam" id="TIGR01668">
    <property type="entry name" value="YqeG_hyp_ppase"/>
    <property type="match status" value="1"/>
</dbReference>
<accession>G8TYC8</accession>